<dbReference type="WormBase" id="R160.13">
    <property type="protein sequence ID" value="CE53643"/>
    <property type="gene ID" value="WBGene00304819"/>
</dbReference>
<reference evidence="2 3" key="1">
    <citation type="journal article" date="1998" name="Science">
        <title>Genome sequence of the nematode C. elegans: a platform for investigating biology.</title>
        <authorList>
            <consortium name="The C. elegans sequencing consortium"/>
            <person name="Sulson J.E."/>
            <person name="Waterston R."/>
        </authorList>
    </citation>
    <scope>NUCLEOTIDE SEQUENCE [LARGE SCALE GENOMIC DNA]</scope>
    <source>
        <strain evidence="2 3">Bristol N2</strain>
    </source>
</reference>
<sequence>MKSAHILLLAFLALFLVVGVIIMLVIFDEYYHCDITGCKNNVANRQRVIDDVEINSLDFVDTSLQHY</sequence>
<organism evidence="2 3">
    <name type="scientific">Caenorhabditis elegans</name>
    <dbReference type="NCBI Taxonomy" id="6239"/>
    <lineage>
        <taxon>Eukaryota</taxon>
        <taxon>Metazoa</taxon>
        <taxon>Ecdysozoa</taxon>
        <taxon>Nematoda</taxon>
        <taxon>Chromadorea</taxon>
        <taxon>Rhabditida</taxon>
        <taxon>Rhabditina</taxon>
        <taxon>Rhabditomorpha</taxon>
        <taxon>Rhabditoidea</taxon>
        <taxon>Rhabditidae</taxon>
        <taxon>Peloderinae</taxon>
        <taxon>Caenorhabditis</taxon>
    </lineage>
</organism>
<dbReference type="Proteomes" id="UP000001940">
    <property type="component" value="Chromosome X"/>
</dbReference>
<evidence type="ECO:0000256" key="1">
    <source>
        <dbReference type="SAM" id="Phobius"/>
    </source>
</evidence>
<name>A0A5E4M2K2_CAEEL</name>
<keyword evidence="3" id="KW-1185">Reference proteome</keyword>
<keyword evidence="1" id="KW-1133">Transmembrane helix</keyword>
<gene>
    <name evidence="2" type="ORF">CELE_R160.13</name>
    <name evidence="2 4" type="ORF">R160.13</name>
</gene>
<dbReference type="EMBL" id="BX284606">
    <property type="protein sequence ID" value="VVC12373.1"/>
    <property type="molecule type" value="Genomic_DNA"/>
</dbReference>
<dbReference type="SMR" id="A0A5E4M2K2"/>
<dbReference type="AGR" id="WB:WBGene00304819"/>
<proteinExistence type="predicted"/>
<keyword evidence="1" id="KW-0812">Transmembrane</keyword>
<keyword evidence="1" id="KW-0472">Membrane</keyword>
<evidence type="ECO:0000313" key="4">
    <source>
        <dbReference type="WormBase" id="R160.13"/>
    </source>
</evidence>
<dbReference type="AlphaFoldDB" id="A0A5E4M2K2"/>
<feature type="transmembrane region" description="Helical" evidence="1">
    <location>
        <begin position="6"/>
        <end position="27"/>
    </location>
</feature>
<accession>A0A5E4M2K2</accession>
<dbReference type="InParanoid" id="A0A5E4M2K2"/>
<evidence type="ECO:0000313" key="2">
    <source>
        <dbReference type="EMBL" id="VVC12373.1"/>
    </source>
</evidence>
<evidence type="ECO:0000313" key="3">
    <source>
        <dbReference type="Proteomes" id="UP000001940"/>
    </source>
</evidence>
<protein>
    <submittedName>
        <fullName evidence="2">Uncharacterized protein</fullName>
    </submittedName>
</protein>